<protein>
    <submittedName>
        <fullName evidence="2">Uncharacterized protein</fullName>
    </submittedName>
</protein>
<comment type="caution">
    <text evidence="2">The sequence shown here is derived from an EMBL/GenBank/DDBJ whole genome shotgun (WGS) entry which is preliminary data.</text>
</comment>
<keyword evidence="1" id="KW-0732">Signal</keyword>
<evidence type="ECO:0000313" key="2">
    <source>
        <dbReference type="EMBL" id="GMR31052.1"/>
    </source>
</evidence>
<feature type="non-terminal residue" evidence="2">
    <location>
        <position position="1"/>
    </location>
</feature>
<feature type="signal peptide" evidence="1">
    <location>
        <begin position="1"/>
        <end position="43"/>
    </location>
</feature>
<proteinExistence type="predicted"/>
<dbReference type="AlphaFoldDB" id="A0AAN5C5T7"/>
<evidence type="ECO:0000313" key="3">
    <source>
        <dbReference type="Proteomes" id="UP001328107"/>
    </source>
</evidence>
<reference evidence="3" key="1">
    <citation type="submission" date="2022-10" db="EMBL/GenBank/DDBJ databases">
        <title>Genome assembly of Pristionchus species.</title>
        <authorList>
            <person name="Yoshida K."/>
            <person name="Sommer R.J."/>
        </authorList>
    </citation>
    <scope>NUCLEOTIDE SEQUENCE [LARGE SCALE GENOMIC DNA]</scope>
    <source>
        <strain evidence="3">RS5460</strain>
    </source>
</reference>
<gene>
    <name evidence="2" type="ORF">PMAYCL1PPCAC_01247</name>
</gene>
<evidence type="ECO:0000256" key="1">
    <source>
        <dbReference type="SAM" id="SignalP"/>
    </source>
</evidence>
<dbReference type="Proteomes" id="UP001328107">
    <property type="component" value="Unassembled WGS sequence"/>
</dbReference>
<organism evidence="2 3">
    <name type="scientific">Pristionchus mayeri</name>
    <dbReference type="NCBI Taxonomy" id="1317129"/>
    <lineage>
        <taxon>Eukaryota</taxon>
        <taxon>Metazoa</taxon>
        <taxon>Ecdysozoa</taxon>
        <taxon>Nematoda</taxon>
        <taxon>Chromadorea</taxon>
        <taxon>Rhabditida</taxon>
        <taxon>Rhabditina</taxon>
        <taxon>Diplogasteromorpha</taxon>
        <taxon>Diplogasteroidea</taxon>
        <taxon>Neodiplogasteridae</taxon>
        <taxon>Pristionchus</taxon>
    </lineage>
</organism>
<feature type="chain" id="PRO_5042888762" evidence="1">
    <location>
        <begin position="44"/>
        <end position="78"/>
    </location>
</feature>
<dbReference type="EMBL" id="BTRK01000001">
    <property type="protein sequence ID" value="GMR31052.1"/>
    <property type="molecule type" value="Genomic_DNA"/>
</dbReference>
<feature type="non-terminal residue" evidence="2">
    <location>
        <position position="78"/>
    </location>
</feature>
<sequence length="78" mass="8671">ARSNQLVLSSLSSLRQLAPLQFQAMRFHSVLLFVLALLPLSTALKCHQENYPGQPDGKVQCKNENYCAKATYDGFTAK</sequence>
<keyword evidence="3" id="KW-1185">Reference proteome</keyword>
<name>A0AAN5C5T7_9BILA</name>
<accession>A0AAN5C5T7</accession>